<evidence type="ECO:0000313" key="1">
    <source>
        <dbReference type="EMBL" id="JAW15880.1"/>
    </source>
</evidence>
<sequence>MLMKPKYPNRWPICVISFFLPIVNNHDLDDLNFYVDKILDLFWLDVAYLDSAALLLHVIRVLHIRIILNHVQVL</sequence>
<organism evidence="1">
    <name type="scientific">Panstrongylus lignarius</name>
    <dbReference type="NCBI Taxonomy" id="156445"/>
    <lineage>
        <taxon>Eukaryota</taxon>
        <taxon>Metazoa</taxon>
        <taxon>Ecdysozoa</taxon>
        <taxon>Arthropoda</taxon>
        <taxon>Hexapoda</taxon>
        <taxon>Insecta</taxon>
        <taxon>Pterygota</taxon>
        <taxon>Neoptera</taxon>
        <taxon>Paraneoptera</taxon>
        <taxon>Hemiptera</taxon>
        <taxon>Heteroptera</taxon>
        <taxon>Panheteroptera</taxon>
        <taxon>Cimicomorpha</taxon>
        <taxon>Reduviidae</taxon>
        <taxon>Triatominae</taxon>
        <taxon>Panstrongylus</taxon>
    </lineage>
</organism>
<reference evidence="1" key="1">
    <citation type="journal article" date="2018" name="PLoS Negl. Trop. Dis.">
        <title>An insight into the salivary gland and fat body transcriptome of Panstrongylus lignarius (Hemiptera: Heteroptera), the main vector of Chagas disease in Peru.</title>
        <authorList>
            <person name="Nevoa J.C."/>
            <person name="Mendes M.T."/>
            <person name="da Silva M.V."/>
            <person name="Soares S.C."/>
            <person name="Oliveira C.J.F."/>
            <person name="Ribeiro J.M.C."/>
        </authorList>
    </citation>
    <scope>NUCLEOTIDE SEQUENCE</scope>
</reference>
<accession>A0A224Y3Z7</accession>
<name>A0A224Y3Z7_9HEMI</name>
<proteinExistence type="predicted"/>
<dbReference type="AlphaFoldDB" id="A0A224Y3Z7"/>
<protein>
    <submittedName>
        <fullName evidence="1">Uncharacterized protein</fullName>
    </submittedName>
</protein>
<dbReference type="EMBL" id="GFTR01000546">
    <property type="protein sequence ID" value="JAW15880.1"/>
    <property type="molecule type" value="Transcribed_RNA"/>
</dbReference>